<keyword evidence="4" id="KW-0238">DNA-binding</keyword>
<dbReference type="PROSITE" id="PS50048">
    <property type="entry name" value="ZN2_CY6_FUNGAL_2"/>
    <property type="match status" value="2"/>
</dbReference>
<dbReference type="Gene3D" id="4.10.240.10">
    <property type="entry name" value="Zn(2)-C6 fungal-type DNA-binding domain"/>
    <property type="match status" value="1"/>
</dbReference>
<evidence type="ECO:0000256" key="4">
    <source>
        <dbReference type="ARBA" id="ARBA00023125"/>
    </source>
</evidence>
<evidence type="ECO:0000313" key="10">
    <source>
        <dbReference type="Proteomes" id="UP001305647"/>
    </source>
</evidence>
<dbReference type="GO" id="GO:0000981">
    <property type="term" value="F:DNA-binding transcription factor activity, RNA polymerase II-specific"/>
    <property type="evidence" value="ECO:0007669"/>
    <property type="project" value="InterPro"/>
</dbReference>
<dbReference type="GO" id="GO:0008270">
    <property type="term" value="F:zinc ion binding"/>
    <property type="evidence" value="ECO:0007669"/>
    <property type="project" value="InterPro"/>
</dbReference>
<feature type="domain" description="Zn(2)-C6 fungal-type" evidence="8">
    <location>
        <begin position="58"/>
        <end position="87"/>
    </location>
</feature>
<proteinExistence type="predicted"/>
<dbReference type="Pfam" id="PF00172">
    <property type="entry name" value="Zn_clus"/>
    <property type="match status" value="1"/>
</dbReference>
<dbReference type="InterPro" id="IPR001138">
    <property type="entry name" value="Zn2Cys6_DnaBD"/>
</dbReference>
<dbReference type="PANTHER" id="PTHR47540">
    <property type="entry name" value="THIAMINE REPRESSIBLE GENES REGULATORY PROTEIN THI5"/>
    <property type="match status" value="1"/>
</dbReference>
<evidence type="ECO:0000256" key="5">
    <source>
        <dbReference type="ARBA" id="ARBA00023163"/>
    </source>
</evidence>
<evidence type="ECO:0000256" key="2">
    <source>
        <dbReference type="ARBA" id="ARBA00022723"/>
    </source>
</evidence>
<keyword evidence="3" id="KW-0805">Transcription regulation</keyword>
<evidence type="ECO:0000313" key="9">
    <source>
        <dbReference type="EMBL" id="KAK4102506.1"/>
    </source>
</evidence>
<keyword evidence="2" id="KW-0479">Metal-binding</keyword>
<name>A0AAN6T352_9PEZI</name>
<dbReference type="GO" id="GO:0006351">
    <property type="term" value="P:DNA-templated transcription"/>
    <property type="evidence" value="ECO:0007669"/>
    <property type="project" value="InterPro"/>
</dbReference>
<organism evidence="9 10">
    <name type="scientific">Parathielavia hyrcaniae</name>
    <dbReference type="NCBI Taxonomy" id="113614"/>
    <lineage>
        <taxon>Eukaryota</taxon>
        <taxon>Fungi</taxon>
        <taxon>Dikarya</taxon>
        <taxon>Ascomycota</taxon>
        <taxon>Pezizomycotina</taxon>
        <taxon>Sordariomycetes</taxon>
        <taxon>Sordariomycetidae</taxon>
        <taxon>Sordariales</taxon>
        <taxon>Chaetomiaceae</taxon>
        <taxon>Parathielavia</taxon>
    </lineage>
</organism>
<dbReference type="Proteomes" id="UP001305647">
    <property type="component" value="Unassembled WGS sequence"/>
</dbReference>
<feature type="region of interest" description="Disordered" evidence="7">
    <location>
        <begin position="1"/>
        <end position="50"/>
    </location>
</feature>
<dbReference type="PANTHER" id="PTHR47540:SF2">
    <property type="entry name" value="ZN(II)2CYS6 TRANSCRIPTION FACTOR (EUROFUNG)"/>
    <property type="match status" value="1"/>
</dbReference>
<reference evidence="9" key="2">
    <citation type="submission" date="2023-05" db="EMBL/GenBank/DDBJ databases">
        <authorList>
            <consortium name="Lawrence Berkeley National Laboratory"/>
            <person name="Steindorff A."/>
            <person name="Hensen N."/>
            <person name="Bonometti L."/>
            <person name="Westerberg I."/>
            <person name="Brannstrom I.O."/>
            <person name="Guillou S."/>
            <person name="Cros-Aarteil S."/>
            <person name="Calhoun S."/>
            <person name="Haridas S."/>
            <person name="Kuo A."/>
            <person name="Mondo S."/>
            <person name="Pangilinan J."/>
            <person name="Riley R."/>
            <person name="Labutti K."/>
            <person name="Andreopoulos B."/>
            <person name="Lipzen A."/>
            <person name="Chen C."/>
            <person name="Yanf M."/>
            <person name="Daum C."/>
            <person name="Ng V."/>
            <person name="Clum A."/>
            <person name="Ohm R."/>
            <person name="Martin F."/>
            <person name="Silar P."/>
            <person name="Natvig D."/>
            <person name="Lalanne C."/>
            <person name="Gautier V."/>
            <person name="Ament-Velasquez S.L."/>
            <person name="Kruys A."/>
            <person name="Hutchinson M.I."/>
            <person name="Powell A.J."/>
            <person name="Barry K."/>
            <person name="Miller A.N."/>
            <person name="Grigoriev I.V."/>
            <person name="Debuchy R."/>
            <person name="Gladieux P."/>
            <person name="Thoren M.H."/>
            <person name="Johannesson H."/>
        </authorList>
    </citation>
    <scope>NUCLEOTIDE SEQUENCE</scope>
    <source>
        <strain evidence="9">CBS 757.83</strain>
    </source>
</reference>
<feature type="compositionally biased region" description="Basic and acidic residues" evidence="7">
    <location>
        <begin position="734"/>
        <end position="756"/>
    </location>
</feature>
<dbReference type="GO" id="GO:0005634">
    <property type="term" value="C:nucleus"/>
    <property type="evidence" value="ECO:0007669"/>
    <property type="project" value="UniProtKB-SubCell"/>
</dbReference>
<keyword evidence="10" id="KW-1185">Reference proteome</keyword>
<dbReference type="CDD" id="cd12148">
    <property type="entry name" value="fungal_TF_MHR"/>
    <property type="match status" value="1"/>
</dbReference>
<dbReference type="GO" id="GO:0043565">
    <property type="term" value="F:sequence-specific DNA binding"/>
    <property type="evidence" value="ECO:0007669"/>
    <property type="project" value="TreeGrafter"/>
</dbReference>
<dbReference type="AlphaFoldDB" id="A0AAN6T352"/>
<comment type="caution">
    <text evidence="9">The sequence shown here is derived from an EMBL/GenBank/DDBJ whole genome shotgun (WGS) entry which is preliminary data.</text>
</comment>
<dbReference type="InterPro" id="IPR036864">
    <property type="entry name" value="Zn2-C6_fun-type_DNA-bd_sf"/>
</dbReference>
<dbReference type="CDD" id="cd00067">
    <property type="entry name" value="GAL4"/>
    <property type="match status" value="2"/>
</dbReference>
<keyword evidence="6" id="KW-0539">Nucleus</keyword>
<dbReference type="Pfam" id="PF04082">
    <property type="entry name" value="Fungal_trans"/>
    <property type="match status" value="1"/>
</dbReference>
<evidence type="ECO:0000256" key="1">
    <source>
        <dbReference type="ARBA" id="ARBA00004123"/>
    </source>
</evidence>
<dbReference type="SMART" id="SM00906">
    <property type="entry name" value="Fungal_trans"/>
    <property type="match status" value="1"/>
</dbReference>
<evidence type="ECO:0000256" key="7">
    <source>
        <dbReference type="SAM" id="MobiDB-lite"/>
    </source>
</evidence>
<evidence type="ECO:0000256" key="6">
    <source>
        <dbReference type="ARBA" id="ARBA00023242"/>
    </source>
</evidence>
<dbReference type="PROSITE" id="PS00463">
    <property type="entry name" value="ZN2_CY6_FUNGAL_1"/>
    <property type="match status" value="1"/>
</dbReference>
<dbReference type="GO" id="GO:0045944">
    <property type="term" value="P:positive regulation of transcription by RNA polymerase II"/>
    <property type="evidence" value="ECO:0007669"/>
    <property type="project" value="TreeGrafter"/>
</dbReference>
<feature type="region of interest" description="Disordered" evidence="7">
    <location>
        <begin position="255"/>
        <end position="276"/>
    </location>
</feature>
<dbReference type="EMBL" id="MU863631">
    <property type="protein sequence ID" value="KAK4102506.1"/>
    <property type="molecule type" value="Genomic_DNA"/>
</dbReference>
<evidence type="ECO:0000256" key="3">
    <source>
        <dbReference type="ARBA" id="ARBA00023015"/>
    </source>
</evidence>
<feature type="region of interest" description="Disordered" evidence="7">
    <location>
        <begin position="196"/>
        <end position="218"/>
    </location>
</feature>
<dbReference type="SMART" id="SM00066">
    <property type="entry name" value="GAL4"/>
    <property type="match status" value="2"/>
</dbReference>
<evidence type="ECO:0000259" key="8">
    <source>
        <dbReference type="PROSITE" id="PS50048"/>
    </source>
</evidence>
<accession>A0AAN6T352</accession>
<gene>
    <name evidence="9" type="ORF">N658DRAFT_423585</name>
</gene>
<dbReference type="InterPro" id="IPR007219">
    <property type="entry name" value="XnlR_reg_dom"/>
</dbReference>
<comment type="subcellular location">
    <subcellularLocation>
        <location evidence="1">Nucleus</location>
    </subcellularLocation>
</comment>
<dbReference type="InterPro" id="IPR051711">
    <property type="entry name" value="Stress_Response_Reg"/>
</dbReference>
<feature type="domain" description="Zn(2)-C6 fungal-type" evidence="8">
    <location>
        <begin position="133"/>
        <end position="162"/>
    </location>
</feature>
<feature type="region of interest" description="Disordered" evidence="7">
    <location>
        <begin position="734"/>
        <end position="761"/>
    </location>
</feature>
<protein>
    <recommendedName>
        <fullName evidence="8">Zn(2)-C6 fungal-type domain-containing protein</fullName>
    </recommendedName>
</protein>
<keyword evidence="5" id="KW-0804">Transcription</keyword>
<dbReference type="SUPFAM" id="SSF57701">
    <property type="entry name" value="Zn2/Cys6 DNA-binding domain"/>
    <property type="match status" value="2"/>
</dbReference>
<reference evidence="9" key="1">
    <citation type="journal article" date="2023" name="Mol. Phylogenet. Evol.">
        <title>Genome-scale phylogeny and comparative genomics of the fungal order Sordariales.</title>
        <authorList>
            <person name="Hensen N."/>
            <person name="Bonometti L."/>
            <person name="Westerberg I."/>
            <person name="Brannstrom I.O."/>
            <person name="Guillou S."/>
            <person name="Cros-Aarteil S."/>
            <person name="Calhoun S."/>
            <person name="Haridas S."/>
            <person name="Kuo A."/>
            <person name="Mondo S."/>
            <person name="Pangilinan J."/>
            <person name="Riley R."/>
            <person name="LaButti K."/>
            <person name="Andreopoulos B."/>
            <person name="Lipzen A."/>
            <person name="Chen C."/>
            <person name="Yan M."/>
            <person name="Daum C."/>
            <person name="Ng V."/>
            <person name="Clum A."/>
            <person name="Steindorff A."/>
            <person name="Ohm R.A."/>
            <person name="Martin F."/>
            <person name="Silar P."/>
            <person name="Natvig D.O."/>
            <person name="Lalanne C."/>
            <person name="Gautier V."/>
            <person name="Ament-Velasquez S.L."/>
            <person name="Kruys A."/>
            <person name="Hutchinson M.I."/>
            <person name="Powell A.J."/>
            <person name="Barry K."/>
            <person name="Miller A.N."/>
            <person name="Grigoriev I.V."/>
            <person name="Debuchy R."/>
            <person name="Gladieux P."/>
            <person name="Hiltunen Thoren M."/>
            <person name="Johannesson H."/>
        </authorList>
    </citation>
    <scope>NUCLEOTIDE SEQUENCE</scope>
    <source>
        <strain evidence="9">CBS 757.83</strain>
    </source>
</reference>
<sequence length="831" mass="94140">MPVHDSYDSSGAAAVTTPSDAEADASPSNAGTGTRLAPNQPAAPTSGRKDRKRRVTRCCDQCQRKPKLCSGFKPCFNCTKKGITCSYDRPYRRGLATTPPPPPVGDDGTARNWAKPFNEKGHEHRDKGWIDRACDRCRHHKIPCEGKLPCLYCFQDRVECTFKRRAQQRVSGLEHDPSEDLTPQQLIDNAKESLTRSQWGANGGDSWGDGSALERPAPTVGPLQLQTRYAGEEIPPLVFLHKAWHKISAAQALGRNNQTSSAPPSPSPGRLVLHAGDQPFHTSAPNVFPADIEMWRLMQDKFATGWTETFHFLHRPTAWDWLLAVYRNWSDGKPLETGIGHAKATIPIMTMALSTMFNYRPWRQSRKDASWNWLWTIGTGDDLFAATIRLTDQEPGPPTIHSVQARLLQVFYLLCTCRLSQAWYIFGNAVNMLTALGLHRRRGKNRGLGHEIVTQPNYASIQCERRTFWSAYVIDKQLAMLSGRPAYLSFDTVDQELPDCVNDEDMGPPGPFRPHKGDCYLEALVEQAKLWKLIEKIQRQVYTLDDTPEHERLTCALRLGKALEDWKAQLPYLMDRIKPSLLGLTYRRQQQLLHLSYWHAQILVYRLFLTAPYPADREAKQTADFAIRTCLEAVRTTLAMTVNLAREQAKRDKSHFHTLVYAHHLMYISASITNLIPRIRERQRLFGGGCANHRDESDVQLSELAQKVIKAFRESTSVYSPARTWAVILDEMREEATRQGPTPDREQDAEGYKDGPQDDLDSADERILEDALRAHWEADIAREALMGRSRNSDTPAEAAPTIVARLWDKWKTTDWLDLDSAVSFRLYSSET</sequence>